<dbReference type="PROSITE" id="PS50404">
    <property type="entry name" value="GST_NTER"/>
    <property type="match status" value="1"/>
</dbReference>
<protein>
    <recommendedName>
        <fullName evidence="1">GST N-terminal domain-containing protein</fullName>
    </recommendedName>
</protein>
<dbReference type="InterPro" id="IPR036249">
    <property type="entry name" value="Thioredoxin-like_sf"/>
</dbReference>
<proteinExistence type="predicted"/>
<name>A0A7S4AX58_9STRA</name>
<dbReference type="EMBL" id="HBIX01034279">
    <property type="protein sequence ID" value="CAE0729608.1"/>
    <property type="molecule type" value="Transcribed_RNA"/>
</dbReference>
<dbReference type="Pfam" id="PF13409">
    <property type="entry name" value="GST_N_2"/>
    <property type="match status" value="1"/>
</dbReference>
<evidence type="ECO:0000313" key="2">
    <source>
        <dbReference type="EMBL" id="CAE0729608.1"/>
    </source>
</evidence>
<dbReference type="SUPFAM" id="SSF52833">
    <property type="entry name" value="Thioredoxin-like"/>
    <property type="match status" value="1"/>
</dbReference>
<dbReference type="Gene3D" id="1.20.1050.10">
    <property type="match status" value="1"/>
</dbReference>
<dbReference type="GO" id="GO:0005737">
    <property type="term" value="C:cytoplasm"/>
    <property type="evidence" value="ECO:0007669"/>
    <property type="project" value="TreeGrafter"/>
</dbReference>
<dbReference type="InterPro" id="IPR036282">
    <property type="entry name" value="Glutathione-S-Trfase_C_sf"/>
</dbReference>
<dbReference type="Gene3D" id="3.40.30.10">
    <property type="entry name" value="Glutaredoxin"/>
    <property type="match status" value="1"/>
</dbReference>
<dbReference type="PANTHER" id="PTHR43968:SF6">
    <property type="entry name" value="GLUTATHIONE S-TRANSFERASE OMEGA"/>
    <property type="match status" value="1"/>
</dbReference>
<dbReference type="AlphaFoldDB" id="A0A7S4AX58"/>
<organism evidence="2">
    <name type="scientific">Pseudo-nitzschia australis</name>
    <dbReference type="NCBI Taxonomy" id="44445"/>
    <lineage>
        <taxon>Eukaryota</taxon>
        <taxon>Sar</taxon>
        <taxon>Stramenopiles</taxon>
        <taxon>Ochrophyta</taxon>
        <taxon>Bacillariophyta</taxon>
        <taxon>Bacillariophyceae</taxon>
        <taxon>Bacillariophycidae</taxon>
        <taxon>Bacillariales</taxon>
        <taxon>Bacillariaceae</taxon>
        <taxon>Pseudo-nitzschia</taxon>
    </lineage>
</organism>
<dbReference type="PANTHER" id="PTHR43968">
    <property type="match status" value="1"/>
</dbReference>
<dbReference type="SUPFAM" id="SSF47616">
    <property type="entry name" value="GST C-terminal domain-like"/>
    <property type="match status" value="1"/>
</dbReference>
<accession>A0A7S4AX58</accession>
<feature type="domain" description="GST N-terminal" evidence="1">
    <location>
        <begin position="1"/>
        <end position="81"/>
    </location>
</feature>
<sequence length="219" mass="24497">MCPFAQKAWIALEAAEVPYKFEQISLYGGGGKPPWFMKLNPKGTVPVLVINNDNGNEKEQVVLADSDLILDEIKTVMDSVVVVTTEESLVTAPEDDATLVKIKAFRYALNEFLPIGKSAVLGGDKERMWSKLRELDALIDTKQQQTTPQKGPSCCFLAGTDKPTVADCAGFPFLWRIDNEFGSSSWESRGCSNIPVWLDLCKKEPAFAKSVQSSWWWWW</sequence>
<dbReference type="InterPro" id="IPR004045">
    <property type="entry name" value="Glutathione_S-Trfase_N"/>
</dbReference>
<dbReference type="InterPro" id="IPR050983">
    <property type="entry name" value="GST_Omega/HSP26"/>
</dbReference>
<gene>
    <name evidence="2" type="ORF">PAUS00366_LOCUS22393</name>
</gene>
<evidence type="ECO:0000259" key="1">
    <source>
        <dbReference type="PROSITE" id="PS50404"/>
    </source>
</evidence>
<reference evidence="2" key="1">
    <citation type="submission" date="2021-01" db="EMBL/GenBank/DDBJ databases">
        <authorList>
            <person name="Corre E."/>
            <person name="Pelletier E."/>
            <person name="Niang G."/>
            <person name="Scheremetjew M."/>
            <person name="Finn R."/>
            <person name="Kale V."/>
            <person name="Holt S."/>
            <person name="Cochrane G."/>
            <person name="Meng A."/>
            <person name="Brown T."/>
            <person name="Cohen L."/>
        </authorList>
    </citation>
    <scope>NUCLEOTIDE SEQUENCE</scope>
    <source>
        <strain evidence="2">10249 10 AB</strain>
    </source>
</reference>
<dbReference type="CDD" id="cd00570">
    <property type="entry name" value="GST_N_family"/>
    <property type="match status" value="1"/>
</dbReference>